<dbReference type="InterPro" id="IPR033140">
    <property type="entry name" value="Lipase_GDXG_put_SER_AS"/>
</dbReference>
<organism evidence="5 6">
    <name type="scientific">Streptosporangium becharense</name>
    <dbReference type="NCBI Taxonomy" id="1816182"/>
    <lineage>
        <taxon>Bacteria</taxon>
        <taxon>Bacillati</taxon>
        <taxon>Actinomycetota</taxon>
        <taxon>Actinomycetes</taxon>
        <taxon>Streptosporangiales</taxon>
        <taxon>Streptosporangiaceae</taxon>
        <taxon>Streptosporangium</taxon>
    </lineage>
</organism>
<dbReference type="RefSeq" id="WP_184546603.1">
    <property type="nucleotide sequence ID" value="NZ_JACHMP010000001.1"/>
</dbReference>
<evidence type="ECO:0000313" key="6">
    <source>
        <dbReference type="Proteomes" id="UP000540685"/>
    </source>
</evidence>
<gene>
    <name evidence="5" type="ORF">F4562_006653</name>
</gene>
<dbReference type="Gene3D" id="3.40.50.1820">
    <property type="entry name" value="alpha/beta hydrolase"/>
    <property type="match status" value="1"/>
</dbReference>
<feature type="active site" evidence="3">
    <location>
        <position position="157"/>
    </location>
</feature>
<evidence type="ECO:0000256" key="2">
    <source>
        <dbReference type="ARBA" id="ARBA00022801"/>
    </source>
</evidence>
<dbReference type="PANTHER" id="PTHR48081:SF8">
    <property type="entry name" value="ALPHA_BETA HYDROLASE FOLD-3 DOMAIN-CONTAINING PROTEIN-RELATED"/>
    <property type="match status" value="1"/>
</dbReference>
<accession>A0A7W9IN18</accession>
<evidence type="ECO:0000313" key="5">
    <source>
        <dbReference type="EMBL" id="MBB5823591.1"/>
    </source>
</evidence>
<dbReference type="PROSITE" id="PS01174">
    <property type="entry name" value="LIPASE_GDXG_SER"/>
    <property type="match status" value="1"/>
</dbReference>
<dbReference type="EMBL" id="JACHMP010000001">
    <property type="protein sequence ID" value="MBB5823591.1"/>
    <property type="molecule type" value="Genomic_DNA"/>
</dbReference>
<dbReference type="InterPro" id="IPR050300">
    <property type="entry name" value="GDXG_lipolytic_enzyme"/>
</dbReference>
<evidence type="ECO:0000259" key="4">
    <source>
        <dbReference type="Pfam" id="PF07859"/>
    </source>
</evidence>
<keyword evidence="6" id="KW-1185">Reference proteome</keyword>
<comment type="similarity">
    <text evidence="1">Belongs to the 'GDXG' lipolytic enzyme family.</text>
</comment>
<protein>
    <submittedName>
        <fullName evidence="5">Acetyl esterase/lipase</fullName>
    </submittedName>
</protein>
<dbReference type="GO" id="GO:0016787">
    <property type="term" value="F:hydrolase activity"/>
    <property type="evidence" value="ECO:0007669"/>
    <property type="project" value="UniProtKB-KW"/>
</dbReference>
<dbReference type="InterPro" id="IPR029058">
    <property type="entry name" value="AB_hydrolase_fold"/>
</dbReference>
<dbReference type="Pfam" id="PF07859">
    <property type="entry name" value="Abhydrolase_3"/>
    <property type="match status" value="1"/>
</dbReference>
<evidence type="ECO:0000256" key="1">
    <source>
        <dbReference type="ARBA" id="ARBA00010515"/>
    </source>
</evidence>
<dbReference type="InterPro" id="IPR013094">
    <property type="entry name" value="AB_hydrolase_3"/>
</dbReference>
<keyword evidence="2" id="KW-0378">Hydrolase</keyword>
<comment type="caution">
    <text evidence="5">The sequence shown here is derived from an EMBL/GenBank/DDBJ whole genome shotgun (WGS) entry which is preliminary data.</text>
</comment>
<reference evidence="5 6" key="1">
    <citation type="submission" date="2020-08" db="EMBL/GenBank/DDBJ databases">
        <title>Sequencing the genomes of 1000 actinobacteria strains.</title>
        <authorList>
            <person name="Klenk H.-P."/>
        </authorList>
    </citation>
    <scope>NUCLEOTIDE SEQUENCE [LARGE SCALE GENOMIC DNA]</scope>
    <source>
        <strain evidence="5 6">DSM 46887</strain>
    </source>
</reference>
<sequence>MPPPPNLDPDAAAIAAAIAATPPMRERGLAAIRHAMETTPLPAGLPVMASTEDHLIDGRWGEIPLRVHRPTPDERAPVLVYFHGGGMCLGSNHSFEPLARHLAHHSGATVVSVGYHLAPESPPPAQFDDAYTATLWTAEHAGELRVDPTRLAVAGDSAGGTLAAAVALAARDRGGPAISCQVLAYPGLDRDMAARSMSQHAQAPILSRDDVLFLNENADAGRGHPDSPYRIPAYAADLSGLPPAIVVTAECDPIRDWGERYAHRLRDAGVQTTHTRYPGTYHGFLAQSDHLARGRLAVAEIGALLRAKFTHPLPF</sequence>
<proteinExistence type="inferred from homology"/>
<dbReference type="SUPFAM" id="SSF53474">
    <property type="entry name" value="alpha/beta-Hydrolases"/>
    <property type="match status" value="1"/>
</dbReference>
<dbReference type="PANTHER" id="PTHR48081">
    <property type="entry name" value="AB HYDROLASE SUPERFAMILY PROTEIN C4A8.06C"/>
    <property type="match status" value="1"/>
</dbReference>
<dbReference type="Proteomes" id="UP000540685">
    <property type="component" value="Unassembled WGS sequence"/>
</dbReference>
<feature type="domain" description="Alpha/beta hydrolase fold-3" evidence="4">
    <location>
        <begin position="79"/>
        <end position="285"/>
    </location>
</feature>
<name>A0A7W9IN18_9ACTN</name>
<dbReference type="AlphaFoldDB" id="A0A7W9IN18"/>
<evidence type="ECO:0000256" key="3">
    <source>
        <dbReference type="PROSITE-ProRule" id="PRU10038"/>
    </source>
</evidence>